<dbReference type="GO" id="GO:0003677">
    <property type="term" value="F:DNA binding"/>
    <property type="evidence" value="ECO:0007669"/>
    <property type="project" value="UniProtKB-KW"/>
</dbReference>
<gene>
    <name evidence="5" type="ORF">BJY26_003373</name>
</gene>
<dbReference type="PANTHER" id="PTHR42756">
    <property type="entry name" value="TRANSCRIPTIONAL REGULATOR, MARR"/>
    <property type="match status" value="1"/>
</dbReference>
<keyword evidence="1" id="KW-0805">Transcription regulation</keyword>
<evidence type="ECO:0000256" key="2">
    <source>
        <dbReference type="ARBA" id="ARBA00023125"/>
    </source>
</evidence>
<accession>A0A7Z0IJ53</accession>
<dbReference type="PROSITE" id="PS50995">
    <property type="entry name" value="HTH_MARR_2"/>
    <property type="match status" value="1"/>
</dbReference>
<dbReference type="AlphaFoldDB" id="A0A7Z0IJ53"/>
<keyword evidence="6" id="KW-1185">Reference proteome</keyword>
<dbReference type="GO" id="GO:0003700">
    <property type="term" value="F:DNA-binding transcription factor activity"/>
    <property type="evidence" value="ECO:0007669"/>
    <property type="project" value="InterPro"/>
</dbReference>
<evidence type="ECO:0000313" key="6">
    <source>
        <dbReference type="Proteomes" id="UP000539111"/>
    </source>
</evidence>
<dbReference type="InterPro" id="IPR036388">
    <property type="entry name" value="WH-like_DNA-bd_sf"/>
</dbReference>
<organism evidence="5 6">
    <name type="scientific">Spelaeicoccus albus</name>
    <dbReference type="NCBI Taxonomy" id="1280376"/>
    <lineage>
        <taxon>Bacteria</taxon>
        <taxon>Bacillati</taxon>
        <taxon>Actinomycetota</taxon>
        <taxon>Actinomycetes</taxon>
        <taxon>Micrococcales</taxon>
        <taxon>Brevibacteriaceae</taxon>
        <taxon>Spelaeicoccus</taxon>
    </lineage>
</organism>
<keyword evidence="2 5" id="KW-0238">DNA-binding</keyword>
<evidence type="ECO:0000313" key="5">
    <source>
        <dbReference type="EMBL" id="NYI69067.1"/>
    </source>
</evidence>
<dbReference type="PANTHER" id="PTHR42756:SF1">
    <property type="entry name" value="TRANSCRIPTIONAL REPRESSOR OF EMRAB OPERON"/>
    <property type="match status" value="1"/>
</dbReference>
<protein>
    <submittedName>
        <fullName evidence="5">DNA-binding MarR family transcriptional regulator</fullName>
    </submittedName>
</protein>
<proteinExistence type="predicted"/>
<keyword evidence="3" id="KW-0804">Transcription</keyword>
<dbReference type="SUPFAM" id="SSF46785">
    <property type="entry name" value="Winged helix' DNA-binding domain"/>
    <property type="match status" value="1"/>
</dbReference>
<evidence type="ECO:0000256" key="3">
    <source>
        <dbReference type="ARBA" id="ARBA00023163"/>
    </source>
</evidence>
<sequence length="148" mass="16176">MNHTSEALNSTVPLGIGLVSLQRTFAKRLAVPFSEEHSNTDQWCVLAAIAKLASPTMSDLALESGLANATLTRTVDSLVNNALVFRLADKGDRRRINVYLSDFGRQRLNRLNDIADASEKALADEIGDPLLGRLRRCVDQTIIALSND</sequence>
<dbReference type="SMART" id="SM00347">
    <property type="entry name" value="HTH_MARR"/>
    <property type="match status" value="1"/>
</dbReference>
<dbReference type="Pfam" id="PF12802">
    <property type="entry name" value="MarR_2"/>
    <property type="match status" value="1"/>
</dbReference>
<dbReference type="Proteomes" id="UP000539111">
    <property type="component" value="Unassembled WGS sequence"/>
</dbReference>
<dbReference type="RefSeq" id="WP_179429341.1">
    <property type="nucleotide sequence ID" value="NZ_JACBZP010000001.1"/>
</dbReference>
<evidence type="ECO:0000256" key="1">
    <source>
        <dbReference type="ARBA" id="ARBA00023015"/>
    </source>
</evidence>
<dbReference type="Gene3D" id="1.10.10.10">
    <property type="entry name" value="Winged helix-like DNA-binding domain superfamily/Winged helix DNA-binding domain"/>
    <property type="match status" value="1"/>
</dbReference>
<feature type="domain" description="HTH marR-type" evidence="4">
    <location>
        <begin position="1"/>
        <end position="139"/>
    </location>
</feature>
<dbReference type="EMBL" id="JACBZP010000001">
    <property type="protein sequence ID" value="NYI69067.1"/>
    <property type="molecule type" value="Genomic_DNA"/>
</dbReference>
<comment type="caution">
    <text evidence="5">The sequence shown here is derived from an EMBL/GenBank/DDBJ whole genome shotgun (WGS) entry which is preliminary data.</text>
</comment>
<name>A0A7Z0IJ53_9MICO</name>
<dbReference type="InterPro" id="IPR036390">
    <property type="entry name" value="WH_DNA-bd_sf"/>
</dbReference>
<dbReference type="InterPro" id="IPR000835">
    <property type="entry name" value="HTH_MarR-typ"/>
</dbReference>
<reference evidence="5 6" key="1">
    <citation type="submission" date="2020-07" db="EMBL/GenBank/DDBJ databases">
        <title>Sequencing the genomes of 1000 actinobacteria strains.</title>
        <authorList>
            <person name="Klenk H.-P."/>
        </authorList>
    </citation>
    <scope>NUCLEOTIDE SEQUENCE [LARGE SCALE GENOMIC DNA]</scope>
    <source>
        <strain evidence="5 6">DSM 26341</strain>
    </source>
</reference>
<evidence type="ECO:0000259" key="4">
    <source>
        <dbReference type="PROSITE" id="PS50995"/>
    </source>
</evidence>